<comment type="function">
    <text evidence="10">Catalyzes the reversible formation of acyl-phosphate (acyl-PO(4)) from acyl-[acyl-carrier-protein] (acyl-ACP). This enzyme utilizes acyl-ACP as fatty acyl donor, but not acyl-CoA.</text>
</comment>
<evidence type="ECO:0000256" key="11">
    <source>
        <dbReference type="SAM" id="MobiDB-lite"/>
    </source>
</evidence>
<dbReference type="InterPro" id="IPR003664">
    <property type="entry name" value="FA_synthesis"/>
</dbReference>
<keyword evidence="12" id="KW-0012">Acyltransferase</keyword>
<dbReference type="Gene3D" id="3.40.718.10">
    <property type="entry name" value="Isopropylmalate Dehydrogenase"/>
    <property type="match status" value="1"/>
</dbReference>
<feature type="region of interest" description="Disordered" evidence="11">
    <location>
        <begin position="331"/>
        <end position="366"/>
    </location>
</feature>
<evidence type="ECO:0000256" key="3">
    <source>
        <dbReference type="ARBA" id="ARBA00022516"/>
    </source>
</evidence>
<dbReference type="NCBIfam" id="TIGR00182">
    <property type="entry name" value="plsX"/>
    <property type="match status" value="1"/>
</dbReference>
<evidence type="ECO:0000256" key="6">
    <source>
        <dbReference type="ARBA" id="ARBA00023209"/>
    </source>
</evidence>
<keyword evidence="6 10" id="KW-0594">Phospholipid biosynthesis</keyword>
<dbReference type="AlphaFoldDB" id="A0A537K0U1"/>
<dbReference type="HAMAP" id="MF_00019">
    <property type="entry name" value="PlsX"/>
    <property type="match status" value="1"/>
</dbReference>
<dbReference type="GO" id="GO:0008654">
    <property type="term" value="P:phospholipid biosynthetic process"/>
    <property type="evidence" value="ECO:0007669"/>
    <property type="project" value="UniProtKB-KW"/>
</dbReference>
<reference evidence="12 13" key="1">
    <citation type="journal article" date="2019" name="Nat. Microbiol.">
        <title>Mediterranean grassland soil C-N compound turnover is dependent on rainfall and depth, and is mediated by genomically divergent microorganisms.</title>
        <authorList>
            <person name="Diamond S."/>
            <person name="Andeer P.F."/>
            <person name="Li Z."/>
            <person name="Crits-Christoph A."/>
            <person name="Burstein D."/>
            <person name="Anantharaman K."/>
            <person name="Lane K.R."/>
            <person name="Thomas B.C."/>
            <person name="Pan C."/>
            <person name="Northen T.R."/>
            <person name="Banfield J.F."/>
        </authorList>
    </citation>
    <scope>NUCLEOTIDE SEQUENCE [LARGE SCALE GENOMIC DNA]</scope>
    <source>
        <strain evidence="12">NP_3</strain>
    </source>
</reference>
<dbReference type="UniPathway" id="UPA00085"/>
<evidence type="ECO:0000256" key="7">
    <source>
        <dbReference type="ARBA" id="ARBA00023264"/>
    </source>
</evidence>
<evidence type="ECO:0000256" key="5">
    <source>
        <dbReference type="ARBA" id="ARBA00023098"/>
    </source>
</evidence>
<dbReference type="EMBL" id="VBAK01000130">
    <property type="protein sequence ID" value="TMI89096.1"/>
    <property type="molecule type" value="Genomic_DNA"/>
</dbReference>
<dbReference type="Pfam" id="PF02504">
    <property type="entry name" value="FA_synthesis"/>
    <property type="match status" value="1"/>
</dbReference>
<dbReference type="PANTHER" id="PTHR30100:SF1">
    <property type="entry name" value="PHOSPHATE ACYLTRANSFERASE"/>
    <property type="match status" value="1"/>
</dbReference>
<dbReference type="EC" id="2.3.1.274" evidence="8 10"/>
<proteinExistence type="inferred from homology"/>
<keyword evidence="3 10" id="KW-0444">Lipid biosynthesis</keyword>
<evidence type="ECO:0000313" key="12">
    <source>
        <dbReference type="EMBL" id="TMI89096.1"/>
    </source>
</evidence>
<dbReference type="GO" id="GO:0006633">
    <property type="term" value="P:fatty acid biosynthetic process"/>
    <property type="evidence" value="ECO:0007669"/>
    <property type="project" value="UniProtKB-UniRule"/>
</dbReference>
<evidence type="ECO:0000256" key="10">
    <source>
        <dbReference type="HAMAP-Rule" id="MF_00019"/>
    </source>
</evidence>
<keyword evidence="5 10" id="KW-0443">Lipid metabolism</keyword>
<evidence type="ECO:0000256" key="1">
    <source>
        <dbReference type="ARBA" id="ARBA00001232"/>
    </source>
</evidence>
<comment type="pathway">
    <text evidence="10">Lipid metabolism; phospholipid metabolism.</text>
</comment>
<keyword evidence="4 10" id="KW-0808">Transferase</keyword>
<evidence type="ECO:0000256" key="8">
    <source>
        <dbReference type="ARBA" id="ARBA00024069"/>
    </source>
</evidence>
<evidence type="ECO:0000256" key="2">
    <source>
        <dbReference type="ARBA" id="ARBA00022490"/>
    </source>
</evidence>
<comment type="caution">
    <text evidence="12">The sequence shown here is derived from an EMBL/GenBank/DDBJ whole genome shotgun (WGS) entry which is preliminary data.</text>
</comment>
<evidence type="ECO:0000313" key="13">
    <source>
        <dbReference type="Proteomes" id="UP000318509"/>
    </source>
</evidence>
<organism evidence="12 13">
    <name type="scientific">Candidatus Segetimicrobium genomatis</name>
    <dbReference type="NCBI Taxonomy" id="2569760"/>
    <lineage>
        <taxon>Bacteria</taxon>
        <taxon>Bacillati</taxon>
        <taxon>Candidatus Sysuimicrobiota</taxon>
        <taxon>Candidatus Sysuimicrobiia</taxon>
        <taxon>Candidatus Sysuimicrobiales</taxon>
        <taxon>Candidatus Segetimicrobiaceae</taxon>
        <taxon>Candidatus Segetimicrobium</taxon>
    </lineage>
</organism>
<protein>
    <recommendedName>
        <fullName evidence="8 10">Phosphate acyltransferase</fullName>
        <ecNumber evidence="8 10">2.3.1.274</ecNumber>
    </recommendedName>
    <alternativeName>
        <fullName evidence="10">Acyl-ACP phosphotransacylase</fullName>
    </alternativeName>
    <alternativeName>
        <fullName evidence="10">Acyl-[acyl-carrier-protein]--phosphate acyltransferase</fullName>
    </alternativeName>
    <alternativeName>
        <fullName evidence="10">Phosphate-acyl-ACP acyltransferase</fullName>
    </alternativeName>
</protein>
<dbReference type="Proteomes" id="UP000318509">
    <property type="component" value="Unassembled WGS sequence"/>
</dbReference>
<comment type="subunit">
    <text evidence="9 10">Homodimer. Probably interacts with PlsY.</text>
</comment>
<evidence type="ECO:0000256" key="4">
    <source>
        <dbReference type="ARBA" id="ARBA00022679"/>
    </source>
</evidence>
<dbReference type="InterPro" id="IPR012281">
    <property type="entry name" value="Phospholipid_synth_PlsX-like"/>
</dbReference>
<comment type="subcellular location">
    <subcellularLocation>
        <location evidence="10">Cytoplasm</location>
    </subcellularLocation>
    <text evidence="10">Associated with the membrane possibly through PlsY.</text>
</comment>
<evidence type="ECO:0000256" key="9">
    <source>
        <dbReference type="ARBA" id="ARBA00046608"/>
    </source>
</evidence>
<dbReference type="GO" id="GO:0043811">
    <property type="term" value="F:phosphate:acyl-[acyl carrier protein] acyltransferase activity"/>
    <property type="evidence" value="ECO:0007669"/>
    <property type="project" value="UniProtKB-UniRule"/>
</dbReference>
<dbReference type="PANTHER" id="PTHR30100">
    <property type="entry name" value="FATTY ACID/PHOSPHOLIPID SYNTHESIS PROTEIN PLSX"/>
    <property type="match status" value="1"/>
</dbReference>
<sequence length="366" mass="37905">MRVALDAMGGDHAPRELVMGAVAAARELGVEVVLVGPTARIHDELQAAGGGSLPIRVLDAPEVIGMAEAPAMALRRKRQASILVAVEALRRGEADAVVSAGNTGAAMAAALLTLGRIEGIDRPAIAAVLPTLRGRAILVDVGANVDCRPKHLLQFAIMGSVYASRGLGIPQPRIGIMSNGVEETKGNELVIQAAELLRGSGVNFIGNVEGRDFFGGAADVVVCDGFVGNLLLKFGEGLALGIFTLLREELSRGLFVRLGVLLATPRLRALARRMDYTEHGGAPLLGVNGICIITHGSSKAKAIRNSIALAAESVRARMVDTIRADIERLSHPRPLVSPGGAPPVREAGGTAGKAELPLSQGTPADA</sequence>
<name>A0A537K0U1_9BACT</name>
<keyword evidence="2 10" id="KW-0963">Cytoplasm</keyword>
<gene>
    <name evidence="10 12" type="primary">plsX</name>
    <name evidence="12" type="ORF">E6H00_10995</name>
</gene>
<keyword evidence="7 10" id="KW-1208">Phospholipid metabolism</keyword>
<comment type="similarity">
    <text evidence="10">Belongs to the PlsX family.</text>
</comment>
<comment type="catalytic activity">
    <reaction evidence="1 10">
        <text>a fatty acyl-[ACP] + phosphate = an acyl phosphate + holo-[ACP]</text>
        <dbReference type="Rhea" id="RHEA:42292"/>
        <dbReference type="Rhea" id="RHEA-COMP:9685"/>
        <dbReference type="Rhea" id="RHEA-COMP:14125"/>
        <dbReference type="ChEBI" id="CHEBI:43474"/>
        <dbReference type="ChEBI" id="CHEBI:59918"/>
        <dbReference type="ChEBI" id="CHEBI:64479"/>
        <dbReference type="ChEBI" id="CHEBI:138651"/>
        <dbReference type="EC" id="2.3.1.274"/>
    </reaction>
</comment>
<dbReference type="GO" id="GO:0005737">
    <property type="term" value="C:cytoplasm"/>
    <property type="evidence" value="ECO:0007669"/>
    <property type="project" value="UniProtKB-SubCell"/>
</dbReference>
<accession>A0A537K0U1</accession>
<dbReference type="SUPFAM" id="SSF53659">
    <property type="entry name" value="Isocitrate/Isopropylmalate dehydrogenase-like"/>
    <property type="match status" value="1"/>
</dbReference>
<dbReference type="PIRSF" id="PIRSF002465">
    <property type="entry name" value="Phsphlp_syn_PlsX"/>
    <property type="match status" value="1"/>
</dbReference>